<keyword evidence="2" id="KW-0539">Nucleus</keyword>
<organism evidence="5 6">
    <name type="scientific">Eremothecium gossypii (strain ATCC 10895 / CBS 109.51 / FGSC 9923 / NRRL Y-1056)</name>
    <name type="common">Yeast</name>
    <name type="synonym">Ashbya gossypii</name>
    <dbReference type="NCBI Taxonomy" id="284811"/>
    <lineage>
        <taxon>Eukaryota</taxon>
        <taxon>Fungi</taxon>
        <taxon>Dikarya</taxon>
        <taxon>Ascomycota</taxon>
        <taxon>Saccharomycotina</taxon>
        <taxon>Saccharomycetes</taxon>
        <taxon>Saccharomycetales</taxon>
        <taxon>Saccharomycetaceae</taxon>
        <taxon>Eremothecium</taxon>
    </lineage>
</organism>
<dbReference type="PANTHER" id="PTHR24341">
    <property type="entry name" value="HOMEOBOX PROTEIN ENGRAILED"/>
    <property type="match status" value="1"/>
</dbReference>
<dbReference type="HOGENOM" id="CLU_043834_0_0_1"/>
<dbReference type="EMBL" id="AE016819">
    <property type="protein sequence ID" value="AAS53594.2"/>
    <property type="molecule type" value="Genomic_DNA"/>
</dbReference>
<reference evidence="6" key="2">
    <citation type="journal article" date="2013" name="G3 (Bethesda)">
        <title>Genomes of Ashbya fungi isolated from insects reveal four mating-type loci, numerous translocations, lack of transposons, and distinct gene duplications.</title>
        <authorList>
            <person name="Dietrich F.S."/>
            <person name="Voegeli S."/>
            <person name="Kuo S."/>
            <person name="Philippsen P."/>
        </authorList>
    </citation>
    <scope>GENOME REANNOTATION</scope>
    <source>
        <strain evidence="6">ATCC 10895 / CBS 109.51 / FGSC 9923 / NRRL Y-1056</strain>
    </source>
</reference>
<dbReference type="GO" id="GO:0016586">
    <property type="term" value="C:RSC-type complex"/>
    <property type="evidence" value="ECO:0000318"/>
    <property type="project" value="GO_Central"/>
</dbReference>
<dbReference type="STRING" id="284811.Q753V2"/>
<dbReference type="InterPro" id="IPR050720">
    <property type="entry name" value="Engrailed_Homeobox_TFs"/>
</dbReference>
<dbReference type="GO" id="GO:0005634">
    <property type="term" value="C:nucleus"/>
    <property type="evidence" value="ECO:0000318"/>
    <property type="project" value="GO_Central"/>
</dbReference>
<evidence type="ECO:0000256" key="3">
    <source>
        <dbReference type="SAM" id="MobiDB-lite"/>
    </source>
</evidence>
<reference evidence="5 6" key="1">
    <citation type="journal article" date="2004" name="Science">
        <title>The Ashbya gossypii genome as a tool for mapping the ancient Saccharomyces cerevisiae genome.</title>
        <authorList>
            <person name="Dietrich F.S."/>
            <person name="Voegeli S."/>
            <person name="Brachat S."/>
            <person name="Lerch A."/>
            <person name="Gates K."/>
            <person name="Steiner S."/>
            <person name="Mohr C."/>
            <person name="Pohlmann R."/>
            <person name="Luedi P."/>
            <person name="Choi S."/>
            <person name="Wing R.A."/>
            <person name="Flavier A."/>
            <person name="Gaffney T.D."/>
            <person name="Philippsen P."/>
        </authorList>
    </citation>
    <scope>NUCLEOTIDE SEQUENCE [LARGE SCALE GENOMIC DNA]</scope>
    <source>
        <strain evidence="6">ATCC 10895 / CBS 109.51 / FGSC 9923 / NRRL Y-1056</strain>
    </source>
</reference>
<proteinExistence type="predicted"/>
<dbReference type="Pfam" id="PF00439">
    <property type="entry name" value="Bromodomain"/>
    <property type="match status" value="1"/>
</dbReference>
<dbReference type="Proteomes" id="UP000000591">
    <property type="component" value="Chromosome VI"/>
</dbReference>
<evidence type="ECO:0000256" key="2">
    <source>
        <dbReference type="ARBA" id="ARBA00023242"/>
    </source>
</evidence>
<dbReference type="KEGG" id="ago:AGOS_AFR223W"/>
<feature type="domain" description="Bromo" evidence="4">
    <location>
        <begin position="52"/>
        <end position="116"/>
    </location>
</feature>
<evidence type="ECO:0000313" key="6">
    <source>
        <dbReference type="Proteomes" id="UP000000591"/>
    </source>
</evidence>
<dbReference type="PANTHER" id="PTHR24341:SF6">
    <property type="entry name" value="HOMEOBOX PROTEIN INVECTED"/>
    <property type="match status" value="1"/>
</dbReference>
<evidence type="ECO:0000259" key="4">
    <source>
        <dbReference type="Pfam" id="PF00439"/>
    </source>
</evidence>
<dbReference type="RefSeq" id="NP_985770.2">
    <property type="nucleotide sequence ID" value="NM_211124.2"/>
</dbReference>
<gene>
    <name evidence="5" type="ORF">AGOS_AFR223W</name>
</gene>
<feature type="compositionally biased region" description="Basic and acidic residues" evidence="3">
    <location>
        <begin position="330"/>
        <end position="362"/>
    </location>
</feature>
<accession>Q753V2</accession>
<dbReference type="eggNOG" id="ENOG502QQT5">
    <property type="taxonomic scope" value="Eukaryota"/>
</dbReference>
<dbReference type="OMA" id="PNWYSLP"/>
<feature type="region of interest" description="Disordered" evidence="3">
    <location>
        <begin position="309"/>
        <end position="373"/>
    </location>
</feature>
<dbReference type="InParanoid" id="Q753V2"/>
<feature type="compositionally biased region" description="Basic and acidic residues" evidence="3">
    <location>
        <begin position="309"/>
        <end position="319"/>
    </location>
</feature>
<evidence type="ECO:0000256" key="1">
    <source>
        <dbReference type="ARBA" id="ARBA00004123"/>
    </source>
</evidence>
<feature type="region of interest" description="Disordered" evidence="3">
    <location>
        <begin position="388"/>
        <end position="412"/>
    </location>
</feature>
<sequence>MEDSLKEEIFKDLYTILEAASSKCNVIDEKFPGEFFESEPTRIYSSYVEFLRGRADADAQIDEQQLALTNIRQRFEEGEYARSKDGLYRLYHDVRLVSTMLIQYYSPGTRSYQMVDKFYKFATELLLRECYKHGAMLVHAEPYVKSKEETEFFNIISKDFIKISTSYTLPIVESYHISTKFGDLFSSTISSSPLDERPPDLPNSNFEVTKIIPHTGLHLSNKLGFVAANTSNIPDPTLPPTEMMTKFLHPNWYALPTTLWLKYGGYESFAPTITENGSVVDSSRIGDIWLERTSYHELWKLRKGVRDGESNAMREEENGGKVGEPEATIEEVHDKVEEADTTREEDNSVDKEKDESAGKEQEDKIDDSENIPEVPVTSTLSAALINGGTAQQHKNDAVSAVEPSEQQKTNTYTPKSVNVNLEHLYRWAPSNEIDDDELEAFRNNTHQQLISKCLLQLQQMKRSRIQAGKVSKPTSEETKIYFKIQRMLKEVILAQQAAEFPKIYIKEFPVLQANYAGNIPVVRTYPNRKKKYKK</sequence>
<dbReference type="GO" id="GO:0006357">
    <property type="term" value="P:regulation of transcription by RNA polymerase II"/>
    <property type="evidence" value="ECO:0000318"/>
    <property type="project" value="GO_Central"/>
</dbReference>
<dbReference type="GeneID" id="4622032"/>
<dbReference type="OrthoDB" id="5354116at2759"/>
<dbReference type="AlphaFoldDB" id="Q753V2"/>
<dbReference type="FunCoup" id="Q753V2">
    <property type="interactions" value="410"/>
</dbReference>
<comment type="subcellular location">
    <subcellularLocation>
        <location evidence="1">Nucleus</location>
    </subcellularLocation>
</comment>
<dbReference type="InterPro" id="IPR001487">
    <property type="entry name" value="Bromodomain"/>
</dbReference>
<protein>
    <submittedName>
        <fullName evidence="5">AFR223Wp</fullName>
    </submittedName>
</protein>
<keyword evidence="6" id="KW-1185">Reference proteome</keyword>
<evidence type="ECO:0000313" key="5">
    <source>
        <dbReference type="EMBL" id="AAS53594.2"/>
    </source>
</evidence>
<name>Q753V2_EREGS</name>